<evidence type="ECO:0000313" key="3">
    <source>
        <dbReference type="Proteomes" id="UP001596298"/>
    </source>
</evidence>
<dbReference type="CDD" id="cd21132">
    <property type="entry name" value="EVE-like"/>
    <property type="match status" value="1"/>
</dbReference>
<dbReference type="Pfam" id="PF01878">
    <property type="entry name" value="EVE"/>
    <property type="match status" value="1"/>
</dbReference>
<organism evidence="2 3">
    <name type="scientific">Flexivirga alba</name>
    <dbReference type="NCBI Taxonomy" id="702742"/>
    <lineage>
        <taxon>Bacteria</taxon>
        <taxon>Bacillati</taxon>
        <taxon>Actinomycetota</taxon>
        <taxon>Actinomycetes</taxon>
        <taxon>Micrococcales</taxon>
        <taxon>Dermacoccaceae</taxon>
        <taxon>Flexivirga</taxon>
    </lineage>
</organism>
<dbReference type="InterPro" id="IPR015947">
    <property type="entry name" value="PUA-like_sf"/>
</dbReference>
<evidence type="ECO:0000313" key="2">
    <source>
        <dbReference type="EMBL" id="MFC6706701.1"/>
    </source>
</evidence>
<protein>
    <submittedName>
        <fullName evidence="2">EVE domain-containing protein</fullName>
    </submittedName>
</protein>
<dbReference type="Gene3D" id="3.10.590.10">
    <property type="entry name" value="ph1033 like domains"/>
    <property type="match status" value="1"/>
</dbReference>
<dbReference type="RefSeq" id="WP_382403392.1">
    <property type="nucleotide sequence ID" value="NZ_JBHSWH010000001.1"/>
</dbReference>
<comment type="caution">
    <text evidence="2">The sequence shown here is derived from an EMBL/GenBank/DDBJ whole genome shotgun (WGS) entry which is preliminary data.</text>
</comment>
<evidence type="ECO:0000259" key="1">
    <source>
        <dbReference type="Pfam" id="PF01878"/>
    </source>
</evidence>
<feature type="domain" description="EVE" evidence="1">
    <location>
        <begin position="6"/>
        <end position="124"/>
    </location>
</feature>
<keyword evidence="3" id="KW-1185">Reference proteome</keyword>
<accession>A0ABW2AIL7</accession>
<dbReference type="EMBL" id="JBHSWH010000001">
    <property type="protein sequence ID" value="MFC6706701.1"/>
    <property type="molecule type" value="Genomic_DNA"/>
</dbReference>
<dbReference type="InterPro" id="IPR002740">
    <property type="entry name" value="EVE_domain"/>
</dbReference>
<dbReference type="SUPFAM" id="SSF88697">
    <property type="entry name" value="PUA domain-like"/>
    <property type="match status" value="1"/>
</dbReference>
<name>A0ABW2AIL7_9MICO</name>
<sequence>MTATRTWVLVVSRDHARRGVDEGFVMANHGKRAPLARMSVGDRILIYSPKTSYPDGDPLRAISFVGAVTGDAPEPSTVIPGGFRRAASLREITPVPLTDVRGHLPTSRLRFGCFELPADDAAAIAALISAQ</sequence>
<proteinExistence type="predicted"/>
<reference evidence="3" key="1">
    <citation type="journal article" date="2019" name="Int. J. Syst. Evol. Microbiol.">
        <title>The Global Catalogue of Microorganisms (GCM) 10K type strain sequencing project: providing services to taxonomists for standard genome sequencing and annotation.</title>
        <authorList>
            <consortium name="The Broad Institute Genomics Platform"/>
            <consortium name="The Broad Institute Genome Sequencing Center for Infectious Disease"/>
            <person name="Wu L."/>
            <person name="Ma J."/>
        </authorList>
    </citation>
    <scope>NUCLEOTIDE SEQUENCE [LARGE SCALE GENOMIC DNA]</scope>
    <source>
        <strain evidence="3">CCUG 58127</strain>
    </source>
</reference>
<dbReference type="Proteomes" id="UP001596298">
    <property type="component" value="Unassembled WGS sequence"/>
</dbReference>
<gene>
    <name evidence="2" type="ORF">ACFQDH_15920</name>
</gene>